<dbReference type="EMBL" id="BART01035755">
    <property type="protein sequence ID" value="GAH17075.1"/>
    <property type="molecule type" value="Genomic_DNA"/>
</dbReference>
<feature type="non-terminal residue" evidence="1">
    <location>
        <position position="37"/>
    </location>
</feature>
<name>X1E9N4_9ZZZZ</name>
<sequence>MTCPDCGAIGVISPNPAQIEEEIPEKKSIKANFKCDR</sequence>
<comment type="caution">
    <text evidence="1">The sequence shown here is derived from an EMBL/GenBank/DDBJ whole genome shotgun (WGS) entry which is preliminary data.</text>
</comment>
<gene>
    <name evidence="1" type="ORF">S01H4_60582</name>
</gene>
<organism evidence="1">
    <name type="scientific">marine sediment metagenome</name>
    <dbReference type="NCBI Taxonomy" id="412755"/>
    <lineage>
        <taxon>unclassified sequences</taxon>
        <taxon>metagenomes</taxon>
        <taxon>ecological metagenomes</taxon>
    </lineage>
</organism>
<protein>
    <submittedName>
        <fullName evidence="1">Uncharacterized protein</fullName>
    </submittedName>
</protein>
<dbReference type="AlphaFoldDB" id="X1E9N4"/>
<proteinExistence type="predicted"/>
<accession>X1E9N4</accession>
<evidence type="ECO:0000313" key="1">
    <source>
        <dbReference type="EMBL" id="GAH17075.1"/>
    </source>
</evidence>
<reference evidence="1" key="1">
    <citation type="journal article" date="2014" name="Front. Microbiol.">
        <title>High frequency of phylogenetically diverse reductive dehalogenase-homologous genes in deep subseafloor sedimentary metagenomes.</title>
        <authorList>
            <person name="Kawai M."/>
            <person name="Futagami T."/>
            <person name="Toyoda A."/>
            <person name="Takaki Y."/>
            <person name="Nishi S."/>
            <person name="Hori S."/>
            <person name="Arai W."/>
            <person name="Tsubouchi T."/>
            <person name="Morono Y."/>
            <person name="Uchiyama I."/>
            <person name="Ito T."/>
            <person name="Fujiyama A."/>
            <person name="Inagaki F."/>
            <person name="Takami H."/>
        </authorList>
    </citation>
    <scope>NUCLEOTIDE SEQUENCE</scope>
    <source>
        <strain evidence="1">Expedition CK06-06</strain>
    </source>
</reference>